<keyword evidence="3" id="KW-1185">Reference proteome</keyword>
<dbReference type="AlphaFoldDB" id="A0A317E6A0"/>
<evidence type="ECO:0008006" key="4">
    <source>
        <dbReference type="Google" id="ProtNLM"/>
    </source>
</evidence>
<reference evidence="2 3" key="1">
    <citation type="submission" date="2018-05" db="EMBL/GenBank/DDBJ databases">
        <title>Zavarzinia sp. HR-AS.</title>
        <authorList>
            <person name="Lee Y."/>
            <person name="Jeon C.O."/>
        </authorList>
    </citation>
    <scope>NUCLEOTIDE SEQUENCE [LARGE SCALE GENOMIC DNA]</scope>
    <source>
        <strain evidence="2 3">HR-AS</strain>
    </source>
</reference>
<feature type="transmembrane region" description="Helical" evidence="1">
    <location>
        <begin position="72"/>
        <end position="91"/>
    </location>
</feature>
<name>A0A317E6A0_9PROT</name>
<proteinExistence type="predicted"/>
<keyword evidence="1" id="KW-0472">Membrane</keyword>
<dbReference type="EMBL" id="QGLE01000006">
    <property type="protein sequence ID" value="PWR22628.1"/>
    <property type="molecule type" value="Genomic_DNA"/>
</dbReference>
<accession>A0A317E6A0</accession>
<evidence type="ECO:0000256" key="1">
    <source>
        <dbReference type="SAM" id="Phobius"/>
    </source>
</evidence>
<dbReference type="OrthoDB" id="7849390at2"/>
<keyword evidence="1" id="KW-0812">Transmembrane</keyword>
<sequence>MTDQDIVDFVRLRRRSAVLAALTRAVMILLPLAVVLYGELAPAFDLLTIAKVPWVAVATFDPATVEPWQRHAGVGVALVSVVLLVVGLHHLHRCFANFARGQALTRENARHFSRFGAWIAAAVVASFVATPVLSVLFTLGMPAGQRQLAIGLDSNQLVALLVAGGAWIVGAIMAEGARAAEENAQFV</sequence>
<feature type="transmembrane region" description="Helical" evidence="1">
    <location>
        <begin position="112"/>
        <end position="137"/>
    </location>
</feature>
<gene>
    <name evidence="2" type="ORF">DKG74_12220</name>
</gene>
<feature type="transmembrane region" description="Helical" evidence="1">
    <location>
        <begin position="17"/>
        <end position="37"/>
    </location>
</feature>
<dbReference type="RefSeq" id="WP_109906122.1">
    <property type="nucleotide sequence ID" value="NZ_QGLE01000006.1"/>
</dbReference>
<evidence type="ECO:0000313" key="2">
    <source>
        <dbReference type="EMBL" id="PWR22628.1"/>
    </source>
</evidence>
<feature type="transmembrane region" description="Helical" evidence="1">
    <location>
        <begin position="157"/>
        <end position="174"/>
    </location>
</feature>
<comment type="caution">
    <text evidence="2">The sequence shown here is derived from an EMBL/GenBank/DDBJ whole genome shotgun (WGS) entry which is preliminary data.</text>
</comment>
<evidence type="ECO:0000313" key="3">
    <source>
        <dbReference type="Proteomes" id="UP000245461"/>
    </source>
</evidence>
<organism evidence="2 3">
    <name type="scientific">Zavarzinia aquatilis</name>
    <dbReference type="NCBI Taxonomy" id="2211142"/>
    <lineage>
        <taxon>Bacteria</taxon>
        <taxon>Pseudomonadati</taxon>
        <taxon>Pseudomonadota</taxon>
        <taxon>Alphaproteobacteria</taxon>
        <taxon>Rhodospirillales</taxon>
        <taxon>Zavarziniaceae</taxon>
        <taxon>Zavarzinia</taxon>
    </lineage>
</organism>
<protein>
    <recommendedName>
        <fullName evidence="4">DUF2975 domain-containing protein</fullName>
    </recommendedName>
</protein>
<dbReference type="Proteomes" id="UP000245461">
    <property type="component" value="Unassembled WGS sequence"/>
</dbReference>
<keyword evidence="1" id="KW-1133">Transmembrane helix</keyword>